<dbReference type="Proteomes" id="UP000254282">
    <property type="component" value="Unassembled WGS sequence"/>
</dbReference>
<protein>
    <submittedName>
        <fullName evidence="1">Uncharacterized protein</fullName>
    </submittedName>
</protein>
<evidence type="ECO:0000313" key="1">
    <source>
        <dbReference type="EMBL" id="SUX47328.1"/>
    </source>
</evidence>
<dbReference type="AlphaFoldDB" id="A0A381FLM5"/>
<accession>A0A381FLM5</accession>
<organism evidence="1 2">
    <name type="scientific">Chryseobacterium indoltheticum</name>
    <dbReference type="NCBI Taxonomy" id="254"/>
    <lineage>
        <taxon>Bacteria</taxon>
        <taxon>Pseudomonadati</taxon>
        <taxon>Bacteroidota</taxon>
        <taxon>Flavobacteriia</taxon>
        <taxon>Flavobacteriales</taxon>
        <taxon>Weeksellaceae</taxon>
        <taxon>Chryseobacterium group</taxon>
        <taxon>Chryseobacterium</taxon>
    </lineage>
</organism>
<name>A0A381FLM5_9FLAO</name>
<dbReference type="EMBL" id="UFVR01000004">
    <property type="protein sequence ID" value="SUX47328.1"/>
    <property type="molecule type" value="Genomic_DNA"/>
</dbReference>
<gene>
    <name evidence="1" type="ORF">NCTC13532_02891</name>
</gene>
<evidence type="ECO:0000313" key="2">
    <source>
        <dbReference type="Proteomes" id="UP000254282"/>
    </source>
</evidence>
<proteinExistence type="predicted"/>
<reference evidence="1 2" key="1">
    <citation type="submission" date="2018-06" db="EMBL/GenBank/DDBJ databases">
        <authorList>
            <consortium name="Pathogen Informatics"/>
            <person name="Doyle S."/>
        </authorList>
    </citation>
    <scope>NUCLEOTIDE SEQUENCE [LARGE SCALE GENOMIC DNA]</scope>
    <source>
        <strain evidence="1 2">NCTC13532</strain>
    </source>
</reference>
<sequence length="649" mass="72221">MEKKSLLKILFLCLGLIYIPICSQNTVDLDSNIEITQTISQKGAVVIMGNFSKPVTPDNVVLTIKYRNESGNWIPVWYKTFIAANEFNNNLIATFELPASTVGIQNVKIELSSNSNLTNWQSIIWQKTVYHYKQSDYTSGKCKLDENEYTYLFTPKTSGTVAFNANGSVGSIKDRVTSQQLSKKLDNITLSINANGTLDNSNPEAPVINIENPNNFATIASSQKYIYQGSDTSPWEYSYHDPVYIFAGKFSNAGFFINFSNWVMPPEEGGEQAGRGYLDFKNPNALVNRYYNLYNYINEKLTDVITNQEPVVIVISKVTGLRVYKATGGYITINALSNYNTVNDYGYPSLNGKDRGPGSENFFLSNTSRASIYGVGAIRNRQVTPAWNGTSRPLAEVETEINKFINYVGIFGNTVNPDTAACIIINSAAQPDAVDWTKAPNSYIFTGRDKNGNNVDGLYIPVKKAYEMWKNGNYMKGNTIPSGVISADVLWEDNMGLIKSKENYVLDIIGSGENAEIKIPINKVKEGNAVIAYKIDGVVYWSWHVWVTDDPTNGSTYKSYDDVKRELSNGTVETIPNSEWGWMDRNLGALGGTLNGEGWNRSGGLMYQWGRKDPFPPLTNNDASFYQITGSLGKVVYDDAAARLKCKFQ</sequence>